<gene>
    <name evidence="5" type="ORF">IPJ89_02185</name>
</gene>
<dbReference type="GO" id="GO:0043565">
    <property type="term" value="F:sequence-specific DNA binding"/>
    <property type="evidence" value="ECO:0007669"/>
    <property type="project" value="InterPro"/>
</dbReference>
<dbReference type="InterPro" id="IPR019888">
    <property type="entry name" value="Tscrpt_reg_AsnC-like"/>
</dbReference>
<dbReference type="AlphaFoldDB" id="A0A7T9DKL0"/>
<dbReference type="PRINTS" id="PR00033">
    <property type="entry name" value="HTHASNC"/>
</dbReference>
<feature type="domain" description="HTH asnC-type" evidence="4">
    <location>
        <begin position="28"/>
        <end position="91"/>
    </location>
</feature>
<dbReference type="EMBL" id="CP064981">
    <property type="protein sequence ID" value="QQR93029.1"/>
    <property type="molecule type" value="Genomic_DNA"/>
</dbReference>
<dbReference type="SMART" id="SM00344">
    <property type="entry name" value="HTH_ASNC"/>
    <property type="match status" value="1"/>
</dbReference>
<evidence type="ECO:0000256" key="1">
    <source>
        <dbReference type="ARBA" id="ARBA00023015"/>
    </source>
</evidence>
<protein>
    <submittedName>
        <fullName evidence="5">Lrp/AsnC family transcriptional regulator</fullName>
    </submittedName>
</protein>
<dbReference type="InterPro" id="IPR036388">
    <property type="entry name" value="WH-like_DNA-bd_sf"/>
</dbReference>
<dbReference type="InterPro" id="IPR000485">
    <property type="entry name" value="AsnC-type_HTH_dom"/>
</dbReference>
<dbReference type="PANTHER" id="PTHR30154:SF34">
    <property type="entry name" value="TRANSCRIPTIONAL REGULATOR AZLB"/>
    <property type="match status" value="1"/>
</dbReference>
<reference evidence="5" key="1">
    <citation type="submission" date="2020-11" db="EMBL/GenBank/DDBJ databases">
        <title>Connecting structure to function with the recovery of over 1000 high-quality activated sludge metagenome-assembled genomes encoding full-length rRNA genes using long-read sequencing.</title>
        <authorList>
            <person name="Singleton C.M."/>
            <person name="Petriglieri F."/>
            <person name="Kristensen J.M."/>
            <person name="Kirkegaard R.H."/>
            <person name="Michaelsen T.Y."/>
            <person name="Andersen M.H."/>
            <person name="Karst S.M."/>
            <person name="Dueholm M.S."/>
            <person name="Nielsen P.H."/>
            <person name="Albertsen M."/>
        </authorList>
    </citation>
    <scope>NUCLEOTIDE SEQUENCE</scope>
    <source>
        <strain evidence="5">Fred_18-Q3-R57-64_BAT3C.431</strain>
    </source>
</reference>
<proteinExistence type="predicted"/>
<dbReference type="PROSITE" id="PS50956">
    <property type="entry name" value="HTH_ASNC_2"/>
    <property type="match status" value="1"/>
</dbReference>
<accession>A0A7T9DKL0</accession>
<dbReference type="GO" id="GO:0005829">
    <property type="term" value="C:cytosol"/>
    <property type="evidence" value="ECO:0007669"/>
    <property type="project" value="TreeGrafter"/>
</dbReference>
<keyword evidence="3" id="KW-0804">Transcription</keyword>
<dbReference type="Gene3D" id="1.10.10.10">
    <property type="entry name" value="Winged helix-like DNA-binding domain superfamily/Winged helix DNA-binding domain"/>
    <property type="match status" value="2"/>
</dbReference>
<evidence type="ECO:0000313" key="5">
    <source>
        <dbReference type="EMBL" id="QQR93029.1"/>
    </source>
</evidence>
<dbReference type="Pfam" id="PF13412">
    <property type="entry name" value="HTH_24"/>
    <property type="match status" value="1"/>
</dbReference>
<dbReference type="Proteomes" id="UP000596004">
    <property type="component" value="Chromosome"/>
</dbReference>
<keyword evidence="1" id="KW-0805">Transcription regulation</keyword>
<evidence type="ECO:0000256" key="3">
    <source>
        <dbReference type="ARBA" id="ARBA00023163"/>
    </source>
</evidence>
<dbReference type="SUPFAM" id="SSF46785">
    <property type="entry name" value="Winged helix' DNA-binding domain"/>
    <property type="match status" value="2"/>
</dbReference>
<dbReference type="GO" id="GO:0043200">
    <property type="term" value="P:response to amino acid"/>
    <property type="evidence" value="ECO:0007669"/>
    <property type="project" value="TreeGrafter"/>
</dbReference>
<dbReference type="Pfam" id="PF13404">
    <property type="entry name" value="HTH_AsnC-type"/>
    <property type="match status" value="1"/>
</dbReference>
<organism evidence="5">
    <name type="scientific">Candidatus Iainarchaeum sp</name>
    <dbReference type="NCBI Taxonomy" id="3101447"/>
    <lineage>
        <taxon>Archaea</taxon>
        <taxon>Candidatus Iainarchaeota</taxon>
        <taxon>Candidatus Iainarchaeia</taxon>
        <taxon>Candidatus Iainarchaeales</taxon>
        <taxon>Candidatus Iainarchaeaceae</taxon>
        <taxon>Candidatus Iainarchaeum</taxon>
    </lineage>
</organism>
<dbReference type="PANTHER" id="PTHR30154">
    <property type="entry name" value="LEUCINE-RESPONSIVE REGULATORY PROTEIN"/>
    <property type="match status" value="1"/>
</dbReference>
<keyword evidence="2" id="KW-0238">DNA-binding</keyword>
<evidence type="ECO:0000256" key="2">
    <source>
        <dbReference type="ARBA" id="ARBA00023125"/>
    </source>
</evidence>
<evidence type="ECO:0000259" key="4">
    <source>
        <dbReference type="PROSITE" id="PS50956"/>
    </source>
</evidence>
<dbReference type="InterPro" id="IPR036390">
    <property type="entry name" value="WH_DNA-bd_sf"/>
</dbReference>
<sequence length="362" mass="41791">MTASAHDPIQVESARLHWRMPSRSETSLESFDGRILSILQQNCRISLNAIAHLTHHSKSDVSYRIRRMEEMGIITGYQAHLRLFSEFFVYRIIKLQQFDQSRAIDLLEKLRLRQDVVAAMSIWGSENSLIACAHADESEWKRFYKEICSNGTSAKTIAVIKDFDFMTVDYSKQFEQAARLFTHKDTSFLHAFAGKKKPPIKLNHDDISVLNGLATQARISLTQLAQQIGVSRSVVRKRVQQLIQTSTIIKFSANVNPNRLQGIRLVAWWTKARNQTDSHHLGEQIRRMDNGNGCTRLDGGQWDYVTFLHFDSKEQVTRFMEEAPSRFPKAHHHAFDLIHEQAKMKWRIPSVEQVTKSIKEMI</sequence>
<name>A0A7T9DKL0_9ARCH</name>